<reference evidence="2" key="1">
    <citation type="submission" date="2017-12" db="EMBL/GenBank/DDBJ databases">
        <title>Draft genome sequence of Telmatospirillum siberiense 26-4b1T, an acidotolerant peatland alphaproteobacterium potentially involved in sulfur cycling.</title>
        <authorList>
            <person name="Hausmann B."/>
            <person name="Pjevac P."/>
            <person name="Schreck K."/>
            <person name="Herbold C.W."/>
            <person name="Daims H."/>
            <person name="Wagner M."/>
            <person name="Pester M."/>
            <person name="Loy A."/>
        </authorList>
    </citation>
    <scope>NUCLEOTIDE SEQUENCE [LARGE SCALE GENOMIC DNA]</scope>
    <source>
        <strain evidence="2">26-4b1</strain>
    </source>
</reference>
<name>A0A2N3PPP2_9PROT</name>
<gene>
    <name evidence="1" type="ORF">CWS72_22170</name>
</gene>
<sequence>MAPETVMAVLDTRLSGTDFAIDIREKLRPVYPQKIVMPGLEPGIHVPAFNDVGRSMQSWIAGSSPAMTVFGCGYHSNASTAQTVPDSRVLDTAYHVVGANDGDLFGGVDARLKAGHGVF</sequence>
<dbReference type="AlphaFoldDB" id="A0A2N3PPP2"/>
<protein>
    <submittedName>
        <fullName evidence="1">Uncharacterized protein</fullName>
    </submittedName>
</protein>
<comment type="caution">
    <text evidence="1">The sequence shown here is derived from an EMBL/GenBank/DDBJ whole genome shotgun (WGS) entry which is preliminary data.</text>
</comment>
<keyword evidence="2" id="KW-1185">Reference proteome</keyword>
<evidence type="ECO:0000313" key="1">
    <source>
        <dbReference type="EMBL" id="PKU22383.1"/>
    </source>
</evidence>
<proteinExistence type="predicted"/>
<organism evidence="1 2">
    <name type="scientific">Telmatospirillum siberiense</name>
    <dbReference type="NCBI Taxonomy" id="382514"/>
    <lineage>
        <taxon>Bacteria</taxon>
        <taxon>Pseudomonadati</taxon>
        <taxon>Pseudomonadota</taxon>
        <taxon>Alphaproteobacteria</taxon>
        <taxon>Rhodospirillales</taxon>
        <taxon>Rhodospirillaceae</taxon>
        <taxon>Telmatospirillum</taxon>
    </lineage>
</organism>
<dbReference type="Proteomes" id="UP000233293">
    <property type="component" value="Unassembled WGS sequence"/>
</dbReference>
<dbReference type="EMBL" id="PIUM01000033">
    <property type="protein sequence ID" value="PKU22383.1"/>
    <property type="molecule type" value="Genomic_DNA"/>
</dbReference>
<evidence type="ECO:0000313" key="2">
    <source>
        <dbReference type="Proteomes" id="UP000233293"/>
    </source>
</evidence>
<accession>A0A2N3PPP2</accession>